<dbReference type="Gramene" id="Kaladp0060s0419.1.v1.1">
    <property type="protein sequence ID" value="Kaladp0060s0419.1.v1.1.CDS.1"/>
    <property type="gene ID" value="Kaladp0060s0419.v1.1"/>
</dbReference>
<dbReference type="PANTHER" id="PTHR47364:SF2">
    <property type="entry name" value="CYSTEINE PROTEINASE INHIBITOR 5"/>
    <property type="match status" value="1"/>
</dbReference>
<keyword evidence="2" id="KW-0789">Thiol protease inhibitor</keyword>
<dbReference type="SUPFAM" id="SSF54403">
    <property type="entry name" value="Cystatin/monellin"/>
    <property type="match status" value="1"/>
</dbReference>
<feature type="signal peptide" evidence="3">
    <location>
        <begin position="1"/>
        <end position="22"/>
    </location>
</feature>
<accession>A0A7N0UD01</accession>
<dbReference type="InterPro" id="IPR046350">
    <property type="entry name" value="Cystatin_sf"/>
</dbReference>
<protein>
    <recommendedName>
        <fullName evidence="4">Cystatin domain-containing protein</fullName>
    </recommendedName>
</protein>
<evidence type="ECO:0000256" key="1">
    <source>
        <dbReference type="ARBA" id="ARBA00022690"/>
    </source>
</evidence>
<evidence type="ECO:0000256" key="3">
    <source>
        <dbReference type="SAM" id="SignalP"/>
    </source>
</evidence>
<keyword evidence="3" id="KW-0732">Signal</keyword>
<evidence type="ECO:0000313" key="6">
    <source>
        <dbReference type="Proteomes" id="UP000594263"/>
    </source>
</evidence>
<reference evidence="5" key="1">
    <citation type="submission" date="2021-01" db="UniProtKB">
        <authorList>
            <consortium name="EnsemblPlants"/>
        </authorList>
    </citation>
    <scope>IDENTIFICATION</scope>
</reference>
<dbReference type="AlphaFoldDB" id="A0A7N0UD01"/>
<evidence type="ECO:0000313" key="5">
    <source>
        <dbReference type="EnsemblPlants" id="Kaladp0060s0419.1.v1.1.CDS.1"/>
    </source>
</evidence>
<dbReference type="GO" id="GO:0004869">
    <property type="term" value="F:cysteine-type endopeptidase inhibitor activity"/>
    <property type="evidence" value="ECO:0007669"/>
    <property type="project" value="UniProtKB-KW"/>
</dbReference>
<evidence type="ECO:0000256" key="2">
    <source>
        <dbReference type="ARBA" id="ARBA00022704"/>
    </source>
</evidence>
<dbReference type="SMART" id="SM00043">
    <property type="entry name" value="CY"/>
    <property type="match status" value="1"/>
</dbReference>
<sequence length="113" mass="12474">MGFGSLISLVLLIWLLVSTGDSARIGGWEEMRDLSNDQHVNEIAEFAVAEINKKADSQLKLLGVIKGQMQVVSGINYKLVVAVQDRDGSGKYEAVVLEKPWLRLKSLTSYQPV</sequence>
<feature type="chain" id="PRO_5029478481" description="Cystatin domain-containing protein" evidence="3">
    <location>
        <begin position="23"/>
        <end position="113"/>
    </location>
</feature>
<dbReference type="EnsemblPlants" id="Kaladp0060s0419.1.v1.1">
    <property type="protein sequence ID" value="Kaladp0060s0419.1.v1.1.CDS.1"/>
    <property type="gene ID" value="Kaladp0060s0419.v1.1"/>
</dbReference>
<name>A0A7N0UD01_KALFE</name>
<dbReference type="Gene3D" id="3.10.450.10">
    <property type="match status" value="1"/>
</dbReference>
<keyword evidence="1" id="KW-0646">Protease inhibitor</keyword>
<proteinExistence type="predicted"/>
<feature type="domain" description="Cystatin" evidence="4">
    <location>
        <begin position="23"/>
        <end position="113"/>
    </location>
</feature>
<dbReference type="InterPro" id="IPR000010">
    <property type="entry name" value="Cystatin_dom"/>
</dbReference>
<organism evidence="5 6">
    <name type="scientific">Kalanchoe fedtschenkoi</name>
    <name type="common">Lavender scallops</name>
    <name type="synonym">South American air plant</name>
    <dbReference type="NCBI Taxonomy" id="63787"/>
    <lineage>
        <taxon>Eukaryota</taxon>
        <taxon>Viridiplantae</taxon>
        <taxon>Streptophyta</taxon>
        <taxon>Embryophyta</taxon>
        <taxon>Tracheophyta</taxon>
        <taxon>Spermatophyta</taxon>
        <taxon>Magnoliopsida</taxon>
        <taxon>eudicotyledons</taxon>
        <taxon>Gunneridae</taxon>
        <taxon>Pentapetalae</taxon>
        <taxon>Saxifragales</taxon>
        <taxon>Crassulaceae</taxon>
        <taxon>Kalanchoe</taxon>
    </lineage>
</organism>
<dbReference type="Proteomes" id="UP000594263">
    <property type="component" value="Unplaced"/>
</dbReference>
<dbReference type="Pfam" id="PF16845">
    <property type="entry name" value="SQAPI"/>
    <property type="match status" value="1"/>
</dbReference>
<dbReference type="CDD" id="cd00042">
    <property type="entry name" value="CY"/>
    <property type="match status" value="1"/>
</dbReference>
<evidence type="ECO:0000259" key="4">
    <source>
        <dbReference type="SMART" id="SM00043"/>
    </source>
</evidence>
<dbReference type="OMA" id="DYAVTEY"/>
<dbReference type="PANTHER" id="PTHR47364">
    <property type="entry name" value="CYSTEINE PROTEINASE INHIBITOR 5"/>
    <property type="match status" value="1"/>
</dbReference>
<keyword evidence="6" id="KW-1185">Reference proteome</keyword>